<feature type="domain" description="SLH" evidence="4">
    <location>
        <begin position="675"/>
        <end position="738"/>
    </location>
</feature>
<dbReference type="InterPro" id="IPR042229">
    <property type="entry name" value="Listeria/Bacterioides_rpt_sf"/>
</dbReference>
<gene>
    <name evidence="5" type="ORF">EJP77_16585</name>
</gene>
<proteinExistence type="predicted"/>
<feature type="chain" id="PRO_5018657908" evidence="2">
    <location>
        <begin position="27"/>
        <end position="856"/>
    </location>
</feature>
<dbReference type="RefSeq" id="WP_127200365.1">
    <property type="nucleotide sequence ID" value="NZ_RZNX01000008.1"/>
</dbReference>
<dbReference type="Pfam" id="PF09479">
    <property type="entry name" value="Flg_new"/>
    <property type="match status" value="1"/>
</dbReference>
<dbReference type="SUPFAM" id="SSF49265">
    <property type="entry name" value="Fibronectin type III"/>
    <property type="match status" value="1"/>
</dbReference>
<dbReference type="InterPro" id="IPR003961">
    <property type="entry name" value="FN3_dom"/>
</dbReference>
<dbReference type="PROSITE" id="PS51272">
    <property type="entry name" value="SLH"/>
    <property type="match status" value="3"/>
</dbReference>
<dbReference type="AlphaFoldDB" id="A0A3S1D7R5"/>
<dbReference type="Pfam" id="PF00395">
    <property type="entry name" value="SLH"/>
    <property type="match status" value="3"/>
</dbReference>
<dbReference type="EMBL" id="RZNX01000008">
    <property type="protein sequence ID" value="RUT29017.1"/>
    <property type="molecule type" value="Genomic_DNA"/>
</dbReference>
<sequence>MLKKVGLLLIAVCLLVPLSLGNVAKAETVNNNVNILALNFPTGTEHYPEFSNEISDYNVYMDSSADNRYYLGVRSEDTNQSRAYRVNGGDWINIEDWTSSGYFLINQGTTNLVEIRITSPDGSASRIINLHVHSPLPSDSDLRHLVPSTGTLSPAFDKDTYSYEVQVPYTTSSMTIKAKLNDGAGSMKVNGVTTGSGTDSAAIPLNVGSKAITIDTFSSSSTNSRQYIVNITREPDLTAPTVSSRTINASNVTPHGATLNWAKATDNLSLSSSLQYQVYRSASPNIDTVSNIEANGTAIGGYTADIGTYQVAGLAPGTTYYFNVIVKDTDGNKSAYTMQSVPTKSVYSITYDRNGATSGSVPTDSNKYEEGTSLTVLGNSGSLVKPGYTFAGWNTAVDGSGTSYNPDASFQVGTSNITLYAQWRSANANLSGLTLDQGTLSPAFIPEGTSYNAAVAYPVSSIKVTPSTADSHATITENGVGVASGHPSSAINLNVGNNVITIVVTAQDGTTKTYTITVTRAADNSGGSSTPVTPPIDNTPIVSTNGKLTLPAGKSGVVSLEDSVSISVPAGAADRELNLTIEKVLNTGALFKGNEVLATPVYEILKNFPDNFSKPVALSFSFQPASLNGAKLSIFYYDEAKKEWIEVGGKVDGNHITAEVNHFTKFAVFAVSQTTGKPKLTDISEHWAEANIQQAVDSGIVRGYQDGTFRPNQSVTRAEFAVMLMNTLKPQEEGATLTFTDAGKISAWAQRSIAQAVQAGIVTGYEDGTFRADAHISRSEMAAMVAKALGQSAGAVSSTGFVDDKNIPAWAKSAVAALKQLAIIQGKGLNEFAPANTTTRAEAVTVLLKMQAHLSK</sequence>
<evidence type="ECO:0000313" key="6">
    <source>
        <dbReference type="Proteomes" id="UP000272464"/>
    </source>
</evidence>
<keyword evidence="2" id="KW-0732">Signal</keyword>
<organism evidence="5 6">
    <name type="scientific">Paenibacillus zeisoli</name>
    <dbReference type="NCBI Taxonomy" id="2496267"/>
    <lineage>
        <taxon>Bacteria</taxon>
        <taxon>Bacillati</taxon>
        <taxon>Bacillota</taxon>
        <taxon>Bacilli</taxon>
        <taxon>Bacillales</taxon>
        <taxon>Paenibacillaceae</taxon>
        <taxon>Paenibacillus</taxon>
    </lineage>
</organism>
<feature type="domain" description="Fibronectin type-III" evidence="3">
    <location>
        <begin position="243"/>
        <end position="348"/>
    </location>
</feature>
<dbReference type="Pfam" id="PF12733">
    <property type="entry name" value="Cadherin-like"/>
    <property type="match status" value="2"/>
</dbReference>
<dbReference type="GO" id="GO:0030313">
    <property type="term" value="C:cell envelope"/>
    <property type="evidence" value="ECO:0007669"/>
    <property type="project" value="UniProtKB-SubCell"/>
</dbReference>
<dbReference type="InterPro" id="IPR051465">
    <property type="entry name" value="Cell_Envelope_Struct_Comp"/>
</dbReference>
<dbReference type="Gene3D" id="2.60.40.4270">
    <property type="entry name" value="Listeria-Bacteroides repeat domain"/>
    <property type="match status" value="1"/>
</dbReference>
<dbReference type="InterPro" id="IPR025883">
    <property type="entry name" value="Cadherin-like_domain"/>
</dbReference>
<evidence type="ECO:0000259" key="3">
    <source>
        <dbReference type="PROSITE" id="PS50853"/>
    </source>
</evidence>
<comment type="subcellular location">
    <subcellularLocation>
        <location evidence="1">Cell envelope</location>
    </subcellularLocation>
</comment>
<dbReference type="PANTHER" id="PTHR43308">
    <property type="entry name" value="OUTER MEMBRANE PROTEIN ALPHA-RELATED"/>
    <property type="match status" value="1"/>
</dbReference>
<dbReference type="InterPro" id="IPR013378">
    <property type="entry name" value="InlB-like_B-rpt"/>
</dbReference>
<dbReference type="SMART" id="SM00060">
    <property type="entry name" value="FN3"/>
    <property type="match status" value="1"/>
</dbReference>
<dbReference type="InterPro" id="IPR001119">
    <property type="entry name" value="SLH_dom"/>
</dbReference>
<dbReference type="PANTHER" id="PTHR43308:SF5">
    <property type="entry name" value="S-LAYER PROTEIN _ PEPTIDOGLYCAN ENDO-BETA-N-ACETYLGLUCOSAMINIDASE"/>
    <property type="match status" value="1"/>
</dbReference>
<dbReference type="CDD" id="cd00063">
    <property type="entry name" value="FN3"/>
    <property type="match status" value="1"/>
</dbReference>
<accession>A0A3S1D7R5</accession>
<feature type="domain" description="SLH" evidence="4">
    <location>
        <begin position="801"/>
        <end position="856"/>
    </location>
</feature>
<evidence type="ECO:0000259" key="4">
    <source>
        <dbReference type="PROSITE" id="PS51272"/>
    </source>
</evidence>
<dbReference type="InterPro" id="IPR013783">
    <property type="entry name" value="Ig-like_fold"/>
</dbReference>
<evidence type="ECO:0000313" key="5">
    <source>
        <dbReference type="EMBL" id="RUT29017.1"/>
    </source>
</evidence>
<dbReference type="PROSITE" id="PS50853">
    <property type="entry name" value="FN3"/>
    <property type="match status" value="1"/>
</dbReference>
<name>A0A3S1D7R5_9BACL</name>
<dbReference type="Gene3D" id="2.60.40.10">
    <property type="entry name" value="Immunoglobulins"/>
    <property type="match status" value="1"/>
</dbReference>
<evidence type="ECO:0000256" key="1">
    <source>
        <dbReference type="ARBA" id="ARBA00004196"/>
    </source>
</evidence>
<feature type="signal peptide" evidence="2">
    <location>
        <begin position="1"/>
        <end position="26"/>
    </location>
</feature>
<keyword evidence="6" id="KW-1185">Reference proteome</keyword>
<protein>
    <submittedName>
        <fullName evidence="5">Uncharacterized protein</fullName>
    </submittedName>
</protein>
<evidence type="ECO:0000256" key="2">
    <source>
        <dbReference type="SAM" id="SignalP"/>
    </source>
</evidence>
<dbReference type="NCBIfam" id="TIGR02543">
    <property type="entry name" value="List_Bact_rpt"/>
    <property type="match status" value="1"/>
</dbReference>
<dbReference type="Gene3D" id="2.60.220.30">
    <property type="match status" value="1"/>
</dbReference>
<dbReference type="Proteomes" id="UP000272464">
    <property type="component" value="Unassembled WGS sequence"/>
</dbReference>
<feature type="domain" description="SLH" evidence="4">
    <location>
        <begin position="739"/>
        <end position="799"/>
    </location>
</feature>
<comment type="caution">
    <text evidence="5">The sequence shown here is derived from an EMBL/GenBank/DDBJ whole genome shotgun (WGS) entry which is preliminary data.</text>
</comment>
<dbReference type="InterPro" id="IPR036116">
    <property type="entry name" value="FN3_sf"/>
</dbReference>
<dbReference type="OrthoDB" id="9802993at2"/>
<reference evidence="5 6" key="1">
    <citation type="submission" date="2018-12" db="EMBL/GenBank/DDBJ databases">
        <authorList>
            <person name="Sun L."/>
            <person name="Chen Z."/>
        </authorList>
    </citation>
    <scope>NUCLEOTIDE SEQUENCE [LARGE SCALE GENOMIC DNA]</scope>
    <source>
        <strain evidence="5 6">3-5-3</strain>
    </source>
</reference>